<sequence length="125" mass="14232">MARRDHGELEVNETSSIDDSIAQMRGEAALPRANGELVFEDPWQGRVFGIAVQLHQEGRYDWAAFQQRLIDEIAASGDQDRSASDYYGHWLAALERLAIEQGLVDADELAQRVDDYRHGRRDEVF</sequence>
<dbReference type="SUPFAM" id="SSF50090">
    <property type="entry name" value="Electron transport accessory proteins"/>
    <property type="match status" value="1"/>
</dbReference>
<dbReference type="Gene3D" id="1.10.472.20">
    <property type="entry name" value="Nitrile hydratase, beta subunit"/>
    <property type="match status" value="1"/>
</dbReference>
<name>A0ABU3BDX6_9GAMM</name>
<feature type="domain" description="Nitrile hydratase beta subunit-like N-terminal" evidence="1">
    <location>
        <begin position="30"/>
        <end position="118"/>
    </location>
</feature>
<comment type="caution">
    <text evidence="2">The sequence shown here is derived from an EMBL/GenBank/DDBJ whole genome shotgun (WGS) entry which is preliminary data.</text>
</comment>
<evidence type="ECO:0000259" key="1">
    <source>
        <dbReference type="Pfam" id="PF21006"/>
    </source>
</evidence>
<gene>
    <name evidence="2" type="ORF">RM531_14100</name>
</gene>
<dbReference type="Pfam" id="PF21006">
    <property type="entry name" value="NHase_beta_N"/>
    <property type="match status" value="1"/>
</dbReference>
<keyword evidence="3" id="KW-1185">Reference proteome</keyword>
<protein>
    <submittedName>
        <fullName evidence="2">Nitrile hydratase accessory protein</fullName>
    </submittedName>
</protein>
<organism evidence="2 3">
    <name type="scientific">Spectribacter acetivorans</name>
    <dbReference type="NCBI Taxonomy" id="3075603"/>
    <lineage>
        <taxon>Bacteria</taxon>
        <taxon>Pseudomonadati</taxon>
        <taxon>Pseudomonadota</taxon>
        <taxon>Gammaproteobacteria</taxon>
        <taxon>Salinisphaerales</taxon>
        <taxon>Salinisphaeraceae</taxon>
        <taxon>Spectribacter</taxon>
    </lineage>
</organism>
<dbReference type="InterPro" id="IPR042262">
    <property type="entry name" value="CN_hydtase_beta_C"/>
</dbReference>
<dbReference type="RefSeq" id="WP_311660142.1">
    <property type="nucleotide sequence ID" value="NZ_JAVRHY010000017.1"/>
</dbReference>
<dbReference type="EMBL" id="JAVRHY010000017">
    <property type="protein sequence ID" value="MDT0619606.1"/>
    <property type="molecule type" value="Genomic_DNA"/>
</dbReference>
<dbReference type="InterPro" id="IPR049054">
    <property type="entry name" value="CN_hydtase_beta-like_N"/>
</dbReference>
<reference evidence="2 3" key="1">
    <citation type="submission" date="2023-09" db="EMBL/GenBank/DDBJ databases">
        <authorList>
            <person name="Rey-Velasco X."/>
        </authorList>
    </citation>
    <scope>NUCLEOTIDE SEQUENCE [LARGE SCALE GENOMIC DNA]</scope>
    <source>
        <strain evidence="2 3">P385</strain>
    </source>
</reference>
<dbReference type="InterPro" id="IPR008990">
    <property type="entry name" value="Elect_transpt_acc-like_dom_sf"/>
</dbReference>
<accession>A0ABU3BDX6</accession>
<dbReference type="InterPro" id="IPR023808">
    <property type="entry name" value="Nitrile_Hydratase_acc_put"/>
</dbReference>
<proteinExistence type="predicted"/>
<dbReference type="NCBIfam" id="TIGR03889">
    <property type="entry name" value="nitrile_acc"/>
    <property type="match status" value="1"/>
</dbReference>
<evidence type="ECO:0000313" key="2">
    <source>
        <dbReference type="EMBL" id="MDT0619606.1"/>
    </source>
</evidence>
<dbReference type="Proteomes" id="UP001259982">
    <property type="component" value="Unassembled WGS sequence"/>
</dbReference>
<evidence type="ECO:0000313" key="3">
    <source>
        <dbReference type="Proteomes" id="UP001259982"/>
    </source>
</evidence>